<dbReference type="GO" id="GO:0016491">
    <property type="term" value="F:oxidoreductase activity"/>
    <property type="evidence" value="ECO:0007669"/>
    <property type="project" value="InterPro"/>
</dbReference>
<name>A0A9P5PW47_9AGAR</name>
<evidence type="ECO:0000256" key="2">
    <source>
        <dbReference type="ARBA" id="ARBA00022692"/>
    </source>
</evidence>
<gene>
    <name evidence="7" type="ORF">BDP27DRAFT_1220941</name>
</gene>
<dbReference type="GO" id="GO:0005506">
    <property type="term" value="F:iron ion binding"/>
    <property type="evidence" value="ECO:0007669"/>
    <property type="project" value="InterPro"/>
</dbReference>
<keyword evidence="8" id="KW-1185">Reference proteome</keyword>
<dbReference type="Proteomes" id="UP000772434">
    <property type="component" value="Unassembled WGS sequence"/>
</dbReference>
<feature type="transmembrane region" description="Helical" evidence="5">
    <location>
        <begin position="160"/>
        <end position="182"/>
    </location>
</feature>
<evidence type="ECO:0000313" key="8">
    <source>
        <dbReference type="Proteomes" id="UP000772434"/>
    </source>
</evidence>
<protein>
    <submittedName>
        <fullName evidence="7">Sphingosine hydroxylase</fullName>
    </submittedName>
</protein>
<comment type="subcellular location">
    <subcellularLocation>
        <location evidence="1">Membrane</location>
    </subcellularLocation>
</comment>
<keyword evidence="4 5" id="KW-0472">Membrane</keyword>
<accession>A0A9P5PW47</accession>
<evidence type="ECO:0000259" key="6">
    <source>
        <dbReference type="Pfam" id="PF04116"/>
    </source>
</evidence>
<dbReference type="PANTHER" id="PTHR11863">
    <property type="entry name" value="STEROL DESATURASE"/>
    <property type="match status" value="1"/>
</dbReference>
<dbReference type="GO" id="GO:0008610">
    <property type="term" value="P:lipid biosynthetic process"/>
    <property type="evidence" value="ECO:0007669"/>
    <property type="project" value="InterPro"/>
</dbReference>
<organism evidence="7 8">
    <name type="scientific">Rhodocollybia butyracea</name>
    <dbReference type="NCBI Taxonomy" id="206335"/>
    <lineage>
        <taxon>Eukaryota</taxon>
        <taxon>Fungi</taxon>
        <taxon>Dikarya</taxon>
        <taxon>Basidiomycota</taxon>
        <taxon>Agaricomycotina</taxon>
        <taxon>Agaricomycetes</taxon>
        <taxon>Agaricomycetidae</taxon>
        <taxon>Agaricales</taxon>
        <taxon>Marasmiineae</taxon>
        <taxon>Omphalotaceae</taxon>
        <taxon>Rhodocollybia</taxon>
    </lineage>
</organism>
<dbReference type="InterPro" id="IPR006694">
    <property type="entry name" value="Fatty_acid_hydroxylase"/>
</dbReference>
<dbReference type="Pfam" id="PF04116">
    <property type="entry name" value="FA_hydroxylase"/>
    <property type="match status" value="1"/>
</dbReference>
<dbReference type="AlphaFoldDB" id="A0A9P5PW47"/>
<dbReference type="OrthoDB" id="408954at2759"/>
<dbReference type="GO" id="GO:0016020">
    <property type="term" value="C:membrane"/>
    <property type="evidence" value="ECO:0007669"/>
    <property type="project" value="UniProtKB-SubCell"/>
</dbReference>
<reference evidence="7" key="1">
    <citation type="submission" date="2020-11" db="EMBL/GenBank/DDBJ databases">
        <authorList>
            <consortium name="DOE Joint Genome Institute"/>
            <person name="Ahrendt S."/>
            <person name="Riley R."/>
            <person name="Andreopoulos W."/>
            <person name="Labutti K."/>
            <person name="Pangilinan J."/>
            <person name="Ruiz-Duenas F.J."/>
            <person name="Barrasa J.M."/>
            <person name="Sanchez-Garcia M."/>
            <person name="Camarero S."/>
            <person name="Miyauchi S."/>
            <person name="Serrano A."/>
            <person name="Linde D."/>
            <person name="Babiker R."/>
            <person name="Drula E."/>
            <person name="Ayuso-Fernandez I."/>
            <person name="Pacheco R."/>
            <person name="Padilla G."/>
            <person name="Ferreira P."/>
            <person name="Barriuso J."/>
            <person name="Kellner H."/>
            <person name="Castanera R."/>
            <person name="Alfaro M."/>
            <person name="Ramirez L."/>
            <person name="Pisabarro A.G."/>
            <person name="Kuo A."/>
            <person name="Tritt A."/>
            <person name="Lipzen A."/>
            <person name="He G."/>
            <person name="Yan M."/>
            <person name="Ng V."/>
            <person name="Cullen D."/>
            <person name="Martin F."/>
            <person name="Rosso M.-N."/>
            <person name="Henrissat B."/>
            <person name="Hibbett D."/>
            <person name="Martinez A.T."/>
            <person name="Grigoriev I.V."/>
        </authorList>
    </citation>
    <scope>NUCLEOTIDE SEQUENCE</scope>
    <source>
        <strain evidence="7">AH 40177</strain>
    </source>
</reference>
<evidence type="ECO:0000256" key="3">
    <source>
        <dbReference type="ARBA" id="ARBA00022989"/>
    </source>
</evidence>
<feature type="transmembrane region" description="Helical" evidence="5">
    <location>
        <begin position="42"/>
        <end position="62"/>
    </location>
</feature>
<dbReference type="EMBL" id="JADNRY010000042">
    <property type="protein sequence ID" value="KAF9070222.1"/>
    <property type="molecule type" value="Genomic_DNA"/>
</dbReference>
<evidence type="ECO:0000313" key="7">
    <source>
        <dbReference type="EMBL" id="KAF9070222.1"/>
    </source>
</evidence>
<sequence>MISDTGTQLNTSSCLSSQLTSITYPIYYITRPNVFPGMSNQFMVAAVPFIIYWATSLIFHVLDLGDWKWSHKYKNHDSTEVQRNLASRWDVVKAVILQQITQVFLGSLLTAGDPVESTVKHALEMQNIALAIFRTLHCLMSSDVAEWTSNFVGKELAHYVYWWVIPIAQLGMFVMDTWQYFLHRAFHSNKFLYKHVHSMHHRLFAPWAYGAWYNHPLEGLLDSMGAVLSGAVAGLSNRQTILFFSISACKAVDDHSGYNLPWDPFKILSANTPDFHDIHHQVNGMKFNFSQPFFIHWDIVLGTRITRKELQSLKVQEKKAA</sequence>
<comment type="caution">
    <text evidence="7">The sequence shown here is derived from an EMBL/GenBank/DDBJ whole genome shotgun (WGS) entry which is preliminary data.</text>
</comment>
<proteinExistence type="predicted"/>
<evidence type="ECO:0000256" key="1">
    <source>
        <dbReference type="ARBA" id="ARBA00004370"/>
    </source>
</evidence>
<keyword evidence="3 5" id="KW-1133">Transmembrane helix</keyword>
<dbReference type="InterPro" id="IPR050307">
    <property type="entry name" value="Sterol_Desaturase_Related"/>
</dbReference>
<evidence type="ECO:0000256" key="4">
    <source>
        <dbReference type="ARBA" id="ARBA00023136"/>
    </source>
</evidence>
<keyword evidence="2 5" id="KW-0812">Transmembrane</keyword>
<evidence type="ECO:0000256" key="5">
    <source>
        <dbReference type="SAM" id="Phobius"/>
    </source>
</evidence>
<feature type="domain" description="Fatty acid hydroxylase" evidence="6">
    <location>
        <begin position="170"/>
        <end position="303"/>
    </location>
</feature>